<keyword evidence="2" id="KW-1185">Reference proteome</keyword>
<organism evidence="1 2">
    <name type="scientific">Plakobranchus ocellatus</name>
    <dbReference type="NCBI Taxonomy" id="259542"/>
    <lineage>
        <taxon>Eukaryota</taxon>
        <taxon>Metazoa</taxon>
        <taxon>Spiralia</taxon>
        <taxon>Lophotrochozoa</taxon>
        <taxon>Mollusca</taxon>
        <taxon>Gastropoda</taxon>
        <taxon>Heterobranchia</taxon>
        <taxon>Euthyneura</taxon>
        <taxon>Panpulmonata</taxon>
        <taxon>Sacoglossa</taxon>
        <taxon>Placobranchoidea</taxon>
        <taxon>Plakobranchidae</taxon>
        <taxon>Plakobranchus</taxon>
    </lineage>
</organism>
<accession>A0AAV3YF90</accession>
<reference evidence="1 2" key="1">
    <citation type="journal article" date="2021" name="Elife">
        <title>Chloroplast acquisition without the gene transfer in kleptoplastic sea slugs, Plakobranchus ocellatus.</title>
        <authorList>
            <person name="Maeda T."/>
            <person name="Takahashi S."/>
            <person name="Yoshida T."/>
            <person name="Shimamura S."/>
            <person name="Takaki Y."/>
            <person name="Nagai Y."/>
            <person name="Toyoda A."/>
            <person name="Suzuki Y."/>
            <person name="Arimoto A."/>
            <person name="Ishii H."/>
            <person name="Satoh N."/>
            <person name="Nishiyama T."/>
            <person name="Hasebe M."/>
            <person name="Maruyama T."/>
            <person name="Minagawa J."/>
            <person name="Obokata J."/>
            <person name="Shigenobu S."/>
        </authorList>
    </citation>
    <scope>NUCLEOTIDE SEQUENCE [LARGE SCALE GENOMIC DNA]</scope>
</reference>
<evidence type="ECO:0000313" key="2">
    <source>
        <dbReference type="Proteomes" id="UP000735302"/>
    </source>
</evidence>
<proteinExistence type="predicted"/>
<gene>
    <name evidence="1" type="ORF">PoB_000756100</name>
</gene>
<protein>
    <submittedName>
        <fullName evidence="1">Polycomb protein suz12-like</fullName>
    </submittedName>
</protein>
<dbReference type="AlphaFoldDB" id="A0AAV3YF90"/>
<sequence length="160" mass="18136">MFAFLIPPDSELNFGEPPIKRRRNGRISSLEEEVLTFCRELVVYDKNKSCLLTPGEYELGVQSADNTENTKLSKVWESFAGKNVKPLELFSDYPTLTFTLAWQDQNENDQKVHHDSYSSSRVPPPRWDLISGASDFSAAFEKCKVFQRGASKGWGLLLSP</sequence>
<name>A0AAV3YF90_9GAST</name>
<dbReference type="EMBL" id="BLXT01000876">
    <property type="protein sequence ID" value="GFN81055.1"/>
    <property type="molecule type" value="Genomic_DNA"/>
</dbReference>
<dbReference type="Proteomes" id="UP000735302">
    <property type="component" value="Unassembled WGS sequence"/>
</dbReference>
<comment type="caution">
    <text evidence="1">The sequence shown here is derived from an EMBL/GenBank/DDBJ whole genome shotgun (WGS) entry which is preliminary data.</text>
</comment>
<evidence type="ECO:0000313" key="1">
    <source>
        <dbReference type="EMBL" id="GFN81055.1"/>
    </source>
</evidence>